<accession>A0A4U3KX15</accession>
<dbReference type="Proteomes" id="UP000305848">
    <property type="component" value="Unassembled WGS sequence"/>
</dbReference>
<proteinExistence type="predicted"/>
<name>A0A4U3KX15_9BACT</name>
<dbReference type="EMBL" id="SZQL01000019">
    <property type="protein sequence ID" value="TKK65686.1"/>
    <property type="molecule type" value="Genomic_DNA"/>
</dbReference>
<dbReference type="AlphaFoldDB" id="A0A4U3KX15"/>
<dbReference type="RefSeq" id="WP_137263455.1">
    <property type="nucleotide sequence ID" value="NZ_SZQL01000019.1"/>
</dbReference>
<comment type="caution">
    <text evidence="2">The sequence shown here is derived from an EMBL/GenBank/DDBJ whole genome shotgun (WGS) entry which is preliminary data.</text>
</comment>
<evidence type="ECO:0000313" key="3">
    <source>
        <dbReference type="Proteomes" id="UP000305848"/>
    </source>
</evidence>
<dbReference type="OrthoDB" id="9790377at2"/>
<feature type="domain" description="Type I restriction enzyme R protein N-terminal" evidence="1">
    <location>
        <begin position="35"/>
        <end position="141"/>
    </location>
</feature>
<dbReference type="Pfam" id="PF13588">
    <property type="entry name" value="HSDR_N_2"/>
    <property type="match status" value="1"/>
</dbReference>
<sequence length="143" mass="16970">MQALAFPSYHYNMQLQEGKEYIFDTVRKKWVRLTPEEWVRQNVVQYLLQVKKYPAALLAVEKEIHIGELRKRCDIVVYKDAQPWMIIECKEMNVPLSEGVLMQLVRYNTAFCCTYLIITNGSYTWGWEVENGAVKELNEMPEW</sequence>
<evidence type="ECO:0000313" key="2">
    <source>
        <dbReference type="EMBL" id="TKK65686.1"/>
    </source>
</evidence>
<gene>
    <name evidence="2" type="ORF">FC093_19315</name>
</gene>
<dbReference type="Gene3D" id="3.90.1570.30">
    <property type="match status" value="1"/>
</dbReference>
<reference evidence="2 3" key="1">
    <citation type="submission" date="2019-05" db="EMBL/GenBank/DDBJ databases">
        <title>Panacibacter sp. strain 17mud1-8 Genome sequencing and assembly.</title>
        <authorList>
            <person name="Chhetri G."/>
        </authorList>
    </citation>
    <scope>NUCLEOTIDE SEQUENCE [LARGE SCALE GENOMIC DNA]</scope>
    <source>
        <strain evidence="2 3">17mud1-8</strain>
    </source>
</reference>
<keyword evidence="3" id="KW-1185">Reference proteome</keyword>
<dbReference type="InterPro" id="IPR029464">
    <property type="entry name" value="HSDR_N"/>
</dbReference>
<protein>
    <submittedName>
        <fullName evidence="2">Type I restriction enzyme HsdR N-terminal domain-containing protein</fullName>
    </submittedName>
</protein>
<organism evidence="2 3">
    <name type="scientific">Ilyomonas limi</name>
    <dbReference type="NCBI Taxonomy" id="2575867"/>
    <lineage>
        <taxon>Bacteria</taxon>
        <taxon>Pseudomonadati</taxon>
        <taxon>Bacteroidota</taxon>
        <taxon>Chitinophagia</taxon>
        <taxon>Chitinophagales</taxon>
        <taxon>Chitinophagaceae</taxon>
        <taxon>Ilyomonas</taxon>
    </lineage>
</organism>
<evidence type="ECO:0000259" key="1">
    <source>
        <dbReference type="Pfam" id="PF13588"/>
    </source>
</evidence>